<evidence type="ECO:0000313" key="1">
    <source>
        <dbReference type="EMBL" id="MBB3928893.1"/>
    </source>
</evidence>
<dbReference type="InterPro" id="IPR025354">
    <property type="entry name" value="DUF4258"/>
</dbReference>
<protein>
    <recommendedName>
        <fullName evidence="3">DUF4258 domain-containing protein</fullName>
    </recommendedName>
</protein>
<keyword evidence="2" id="KW-1185">Reference proteome</keyword>
<dbReference type="Pfam" id="PF14076">
    <property type="entry name" value="DUF4258"/>
    <property type="match status" value="1"/>
</dbReference>
<evidence type="ECO:0000313" key="2">
    <source>
        <dbReference type="Proteomes" id="UP000571950"/>
    </source>
</evidence>
<dbReference type="AlphaFoldDB" id="A0A7W6BL18"/>
<name>A0A7W6BL18_9SPHN</name>
<reference evidence="1 2" key="1">
    <citation type="submission" date="2020-08" db="EMBL/GenBank/DDBJ databases">
        <title>Genomic Encyclopedia of Type Strains, Phase IV (KMG-IV): sequencing the most valuable type-strain genomes for metagenomic binning, comparative biology and taxonomic classification.</title>
        <authorList>
            <person name="Goeker M."/>
        </authorList>
    </citation>
    <scope>NUCLEOTIDE SEQUENCE [LARGE SCALE GENOMIC DNA]</scope>
    <source>
        <strain evidence="1 2">DSM 26189</strain>
    </source>
</reference>
<sequence length="102" mass="11644">MTENVVPLTLSSPNALRMIRELAQDSANIVIVPHGKKRGRQRHITRSQIEACIRKGVIKEGPFLNAHHNWQVTMYRHAAGEEMHCVVAIDWPSRLIVITVYH</sequence>
<gene>
    <name evidence="1" type="ORF">GGR43_004638</name>
</gene>
<organism evidence="1 2">
    <name type="scientific">Sphingobium jiangsuense</name>
    <dbReference type="NCBI Taxonomy" id="870476"/>
    <lineage>
        <taxon>Bacteria</taxon>
        <taxon>Pseudomonadati</taxon>
        <taxon>Pseudomonadota</taxon>
        <taxon>Alphaproteobacteria</taxon>
        <taxon>Sphingomonadales</taxon>
        <taxon>Sphingomonadaceae</taxon>
        <taxon>Sphingobium</taxon>
    </lineage>
</organism>
<proteinExistence type="predicted"/>
<evidence type="ECO:0008006" key="3">
    <source>
        <dbReference type="Google" id="ProtNLM"/>
    </source>
</evidence>
<dbReference type="EMBL" id="JACIDT010000042">
    <property type="protein sequence ID" value="MBB3928893.1"/>
    <property type="molecule type" value="Genomic_DNA"/>
</dbReference>
<accession>A0A7W6BL18</accession>
<dbReference type="Proteomes" id="UP000571950">
    <property type="component" value="Unassembled WGS sequence"/>
</dbReference>
<comment type="caution">
    <text evidence="1">The sequence shown here is derived from an EMBL/GenBank/DDBJ whole genome shotgun (WGS) entry which is preliminary data.</text>
</comment>
<dbReference type="RefSeq" id="WP_188074038.1">
    <property type="nucleotide sequence ID" value="NZ_BSPS01000228.1"/>
</dbReference>